<dbReference type="VEuPathDB" id="TriTrypDB:TCSYLVIO_001715"/>
<sequence length="286" mass="31059">MASLIRRVMVAMGEIAPLWLADQSWDNVGLLVESPDSNNSGIVLLTVDLTPEVMEECLRHNVEVIVAYHPPIFTAFKRLTLADPKQKIILQTVRHGASIYSPHTSLDAAKGGINDWLASIVDSSGAYRPIQPCECVNRHGNGGFGGNDNDELSVGIGRLVALHQPKTMATLVDDIKTGLRIPTVRVSLPHGWSGSTSVHSVAICAGSGSSVFRMIREQVDVLLSGEMGHHEVLAANAKGQAVILCEHTNTERGYLEKELLPKLQQKLEKGVRIIVSAEDKDPLVVW</sequence>
<dbReference type="Pfam" id="PF01784">
    <property type="entry name" value="DUF34_NIF3"/>
    <property type="match status" value="1"/>
</dbReference>
<feature type="binding site" evidence="2">
    <location>
        <position position="251"/>
    </location>
    <ligand>
        <name>a divalent metal cation</name>
        <dbReference type="ChEBI" id="CHEBI:60240"/>
        <label>1</label>
    </ligand>
</feature>
<feature type="binding site" evidence="2">
    <location>
        <position position="69"/>
    </location>
    <ligand>
        <name>a divalent metal cation</name>
        <dbReference type="ChEBI" id="CHEBI:60240"/>
        <label>1</label>
    </ligand>
</feature>
<proteinExistence type="inferred from homology"/>
<dbReference type="PANTHER" id="PTHR13799">
    <property type="entry name" value="NGG1 INTERACTING FACTOR 3"/>
    <property type="match status" value="1"/>
</dbReference>
<name>A0A2V2UX43_TRYCR</name>
<comment type="similarity">
    <text evidence="1">Belongs to the GTP cyclohydrolase I type 2/NIF3 family.</text>
</comment>
<dbReference type="VEuPathDB" id="TriTrypDB:C4B63_70g67"/>
<dbReference type="VEuPathDB" id="TriTrypDB:TcYC6_0044350"/>
<dbReference type="VEuPathDB" id="TriTrypDB:TcBrA4_0089410"/>
<dbReference type="AlphaFoldDB" id="A0A2V2UX43"/>
<evidence type="ECO:0000256" key="1">
    <source>
        <dbReference type="ARBA" id="ARBA00006964"/>
    </source>
</evidence>
<feature type="binding site" evidence="2">
    <location>
        <position position="247"/>
    </location>
    <ligand>
        <name>a divalent metal cation</name>
        <dbReference type="ChEBI" id="CHEBI:60240"/>
        <label>1</label>
    </ligand>
</feature>
<protein>
    <submittedName>
        <fullName evidence="3">Putative NGG1 interacting factor 3</fullName>
    </submittedName>
</protein>
<dbReference type="SUPFAM" id="SSF102705">
    <property type="entry name" value="NIF3 (NGG1p interacting factor 3)-like"/>
    <property type="match status" value="1"/>
</dbReference>
<organism evidence="3 4">
    <name type="scientific">Trypanosoma cruzi</name>
    <dbReference type="NCBI Taxonomy" id="5693"/>
    <lineage>
        <taxon>Eukaryota</taxon>
        <taxon>Discoba</taxon>
        <taxon>Euglenozoa</taxon>
        <taxon>Kinetoplastea</taxon>
        <taxon>Metakinetoplastina</taxon>
        <taxon>Trypanosomatida</taxon>
        <taxon>Trypanosomatidae</taxon>
        <taxon>Trypanosoma</taxon>
        <taxon>Schizotrypanum</taxon>
    </lineage>
</organism>
<dbReference type="VEuPathDB" id="TriTrypDB:TcG_03402"/>
<gene>
    <name evidence="3" type="ORF">C4B63_70g67</name>
</gene>
<reference evidence="3 4" key="1">
    <citation type="journal article" date="2018" name="Microb. Genom.">
        <title>Expanding an expanded genome: long-read sequencing of Trypanosoma cruzi.</title>
        <authorList>
            <person name="Berna L."/>
            <person name="Rodriguez M."/>
            <person name="Chiribao M.L."/>
            <person name="Parodi-Talice A."/>
            <person name="Pita S."/>
            <person name="Rijo G."/>
            <person name="Alvarez-Valin F."/>
            <person name="Robello C."/>
        </authorList>
    </citation>
    <scope>NUCLEOTIDE SEQUENCE [LARGE SCALE GENOMIC DNA]</scope>
    <source>
        <strain evidence="3 4">Dm28c</strain>
    </source>
</reference>
<dbReference type="VEuPathDB" id="TriTrypDB:TcCL_ESM01267"/>
<keyword evidence="2" id="KW-0479">Metal-binding</keyword>
<dbReference type="Proteomes" id="UP000246121">
    <property type="component" value="Unassembled WGS sequence"/>
</dbReference>
<dbReference type="VEuPathDB" id="TriTrypDB:TcCLB.506777.60"/>
<feature type="binding site" evidence="2">
    <location>
        <position position="107"/>
    </location>
    <ligand>
        <name>a divalent metal cation</name>
        <dbReference type="ChEBI" id="CHEBI:60240"/>
        <label>1</label>
    </ligand>
</feature>
<dbReference type="FunFam" id="3.40.1390.30:FF:000001">
    <property type="entry name" value="GTP cyclohydrolase 1 type 2"/>
    <property type="match status" value="1"/>
</dbReference>
<dbReference type="VEuPathDB" id="TriTrypDB:BCY84_12937"/>
<accession>A0A2V2UX43</accession>
<dbReference type="InterPro" id="IPR002678">
    <property type="entry name" value="DUF34/NIF3"/>
</dbReference>
<dbReference type="VEuPathDB" id="TriTrypDB:TcCLB.511163.30"/>
<dbReference type="VEuPathDB" id="TriTrypDB:Tc_MARK_561"/>
<dbReference type="GO" id="GO:0005739">
    <property type="term" value="C:mitochondrion"/>
    <property type="evidence" value="ECO:0007669"/>
    <property type="project" value="TreeGrafter"/>
</dbReference>
<dbReference type="PANTHER" id="PTHR13799:SF13">
    <property type="entry name" value="NIF3-LIKE PROTEIN 1"/>
    <property type="match status" value="1"/>
</dbReference>
<evidence type="ECO:0000313" key="4">
    <source>
        <dbReference type="Proteomes" id="UP000246121"/>
    </source>
</evidence>
<dbReference type="InterPro" id="IPR036069">
    <property type="entry name" value="DUF34/NIF3_sf"/>
</dbReference>
<dbReference type="VEuPathDB" id="TriTrypDB:ECC02_002862"/>
<evidence type="ECO:0000313" key="3">
    <source>
        <dbReference type="EMBL" id="PWU88640.1"/>
    </source>
</evidence>
<evidence type="ECO:0000256" key="2">
    <source>
        <dbReference type="PIRSR" id="PIRSR602678-1"/>
    </source>
</evidence>
<dbReference type="NCBIfam" id="TIGR00486">
    <property type="entry name" value="YbgI_SA1388"/>
    <property type="match status" value="1"/>
</dbReference>
<dbReference type="Gene3D" id="3.40.1390.30">
    <property type="entry name" value="NIF3 (NGG1p interacting factor 3)-like"/>
    <property type="match status" value="1"/>
</dbReference>
<dbReference type="VEuPathDB" id="TriTrypDB:TCDM_00589"/>
<dbReference type="GO" id="GO:0046872">
    <property type="term" value="F:metal ion binding"/>
    <property type="evidence" value="ECO:0007669"/>
    <property type="project" value="UniProtKB-KW"/>
</dbReference>
<dbReference type="VEuPathDB" id="TriTrypDB:C3747_44g15"/>
<comment type="caution">
    <text evidence="3">The sequence shown here is derived from an EMBL/GenBank/DDBJ whole genome shotgun (WGS) entry which is preliminary data.</text>
</comment>
<dbReference type="EMBL" id="PRFA01000070">
    <property type="protein sequence ID" value="PWU88640.1"/>
    <property type="molecule type" value="Genomic_DNA"/>
</dbReference>